<gene>
    <name evidence="3" type="ORF">METZ01_LOCUS137689</name>
</gene>
<dbReference type="PANTHER" id="PTHR42824">
    <property type="entry name" value="GLUTAMINE AMIDOTRANSFERASE"/>
    <property type="match status" value="1"/>
</dbReference>
<dbReference type="EMBL" id="UINC01020135">
    <property type="protein sequence ID" value="SVA84835.1"/>
    <property type="molecule type" value="Genomic_DNA"/>
</dbReference>
<evidence type="ECO:0000259" key="2">
    <source>
        <dbReference type="PROSITE" id="PS51278"/>
    </source>
</evidence>
<feature type="domain" description="Glutamine amidotransferase type-2" evidence="2">
    <location>
        <begin position="21"/>
        <end position="283"/>
    </location>
</feature>
<accession>A0A381Z6A3</accession>
<dbReference type="AlphaFoldDB" id="A0A381Z6A3"/>
<dbReference type="Gene3D" id="2.60.40.4070">
    <property type="match status" value="1"/>
</dbReference>
<dbReference type="InterPro" id="IPR026444">
    <property type="entry name" value="Secre_tail"/>
</dbReference>
<dbReference type="Gene3D" id="3.60.20.10">
    <property type="entry name" value="Glutamine Phosphoribosylpyrophosphate, subunit 1, domain 1"/>
    <property type="match status" value="1"/>
</dbReference>
<organism evidence="3">
    <name type="scientific">marine metagenome</name>
    <dbReference type="NCBI Taxonomy" id="408172"/>
    <lineage>
        <taxon>unclassified sequences</taxon>
        <taxon>metagenomes</taxon>
        <taxon>ecological metagenomes</taxon>
    </lineage>
</organism>
<evidence type="ECO:0000313" key="3">
    <source>
        <dbReference type="EMBL" id="SVA84835.1"/>
    </source>
</evidence>
<proteinExistence type="predicted"/>
<sequence length="397" mass="43859">MRVFLQLVLVLGILSESLLACRLYAICAKSGLTIPTLSTSEQSIVLNQFTVLFNQSESMANGWALMGYQVANPDSVEPIYRSDSPATEDSTTYWNSVSTLMNDNEHIIGIGHLRLATSGDNTVPNPHPFLFYENGVSYSLIHNGTVNKDLLHDLITNNGTDLSWLNEYEPQTFGGGSWQGEGWSNVVDSELLMLYLMQNIDSEGSIITGLKMALSTLVDAGVPNSQLNLIFSNGNDLYVFGGANGLSIAESEEHYAVMTLPPSNNELNWVGISHGDLIVINKDGITYYSDFSETDPKDPPIVPIEEFLIMFPAYPNPFNGSVTFDLMARSSEFVTYSIFTLTGKLIYRRNLQIPNTGLKKVMWNVKSQNNQNIASGTYIIKASTNNTSKTQKIIFIK</sequence>
<dbReference type="Pfam" id="PF13230">
    <property type="entry name" value="GATase_4"/>
    <property type="match status" value="1"/>
</dbReference>
<reference evidence="3" key="1">
    <citation type="submission" date="2018-05" db="EMBL/GenBank/DDBJ databases">
        <authorList>
            <person name="Lanie J.A."/>
            <person name="Ng W.-L."/>
            <person name="Kazmierczak K.M."/>
            <person name="Andrzejewski T.M."/>
            <person name="Davidsen T.M."/>
            <person name="Wayne K.J."/>
            <person name="Tettelin H."/>
            <person name="Glass J.I."/>
            <person name="Rusch D."/>
            <person name="Podicherti R."/>
            <person name="Tsui H.-C.T."/>
            <person name="Winkler M.E."/>
        </authorList>
    </citation>
    <scope>NUCLEOTIDE SEQUENCE</scope>
</reference>
<dbReference type="PROSITE" id="PS51278">
    <property type="entry name" value="GATASE_TYPE_2"/>
    <property type="match status" value="1"/>
</dbReference>
<dbReference type="Pfam" id="PF18962">
    <property type="entry name" value="Por_Secre_tail"/>
    <property type="match status" value="1"/>
</dbReference>
<keyword evidence="1" id="KW-0315">Glutamine amidotransferase</keyword>
<evidence type="ECO:0000256" key="1">
    <source>
        <dbReference type="ARBA" id="ARBA00022962"/>
    </source>
</evidence>
<dbReference type="SUPFAM" id="SSF56235">
    <property type="entry name" value="N-terminal nucleophile aminohydrolases (Ntn hydrolases)"/>
    <property type="match status" value="1"/>
</dbReference>
<dbReference type="PANTHER" id="PTHR42824:SF1">
    <property type="entry name" value="GLUTAMINE AMIDOTRANSFERASE YAFJ-RELATED"/>
    <property type="match status" value="1"/>
</dbReference>
<dbReference type="NCBIfam" id="TIGR04183">
    <property type="entry name" value="Por_Secre_tail"/>
    <property type="match status" value="1"/>
</dbReference>
<dbReference type="InterPro" id="IPR017932">
    <property type="entry name" value="GATase_2_dom"/>
</dbReference>
<name>A0A381Z6A3_9ZZZZ</name>
<dbReference type="InterPro" id="IPR026869">
    <property type="entry name" value="EgtC-like"/>
</dbReference>
<protein>
    <recommendedName>
        <fullName evidence="2">Glutamine amidotransferase type-2 domain-containing protein</fullName>
    </recommendedName>
</protein>
<dbReference type="InterPro" id="IPR029055">
    <property type="entry name" value="Ntn_hydrolases_N"/>
</dbReference>